<keyword evidence="7 8" id="KW-0472">Membrane</keyword>
<evidence type="ECO:0000256" key="4">
    <source>
        <dbReference type="ARBA" id="ARBA00022475"/>
    </source>
</evidence>
<dbReference type="Proteomes" id="UP000824090">
    <property type="component" value="Unassembled WGS sequence"/>
</dbReference>
<feature type="transmembrane region" description="Helical" evidence="8">
    <location>
        <begin position="58"/>
        <end position="84"/>
    </location>
</feature>
<evidence type="ECO:0000256" key="8">
    <source>
        <dbReference type="SAM" id="Phobius"/>
    </source>
</evidence>
<feature type="transmembrane region" description="Helical" evidence="8">
    <location>
        <begin position="291"/>
        <end position="313"/>
    </location>
</feature>
<evidence type="ECO:0000313" key="9">
    <source>
        <dbReference type="EMBL" id="HIU26566.1"/>
    </source>
</evidence>
<dbReference type="InterPro" id="IPR038770">
    <property type="entry name" value="Na+/solute_symporter_sf"/>
</dbReference>
<dbReference type="GO" id="GO:0055085">
    <property type="term" value="P:transmembrane transport"/>
    <property type="evidence" value="ECO:0007669"/>
    <property type="project" value="InterPro"/>
</dbReference>
<dbReference type="Pfam" id="PF03547">
    <property type="entry name" value="Mem_trans"/>
    <property type="match status" value="1"/>
</dbReference>
<organism evidence="9 10">
    <name type="scientific">Candidatus Allocopromorpha excrementigallinarum</name>
    <dbReference type="NCBI Taxonomy" id="2840742"/>
    <lineage>
        <taxon>Bacteria</taxon>
        <taxon>Bacillati</taxon>
        <taxon>Bacillota</taxon>
        <taxon>Clostridia</taxon>
        <taxon>Eubacteriales</taxon>
        <taxon>Eubacteriaceae</taxon>
        <taxon>Eubacteriaceae incertae sedis</taxon>
        <taxon>Candidatus Allocopromorpha</taxon>
    </lineage>
</organism>
<feature type="transmembrane region" description="Helical" evidence="8">
    <location>
        <begin position="163"/>
        <end position="190"/>
    </location>
</feature>
<dbReference type="Gene3D" id="1.20.1530.20">
    <property type="match status" value="1"/>
</dbReference>
<comment type="subcellular location">
    <subcellularLocation>
        <location evidence="1">Cell membrane</location>
        <topology evidence="1">Multi-pass membrane protein</topology>
    </subcellularLocation>
</comment>
<feature type="transmembrane region" description="Helical" evidence="8">
    <location>
        <begin position="196"/>
        <end position="222"/>
    </location>
</feature>
<dbReference type="InterPro" id="IPR004776">
    <property type="entry name" value="Mem_transp_PIN-like"/>
</dbReference>
<evidence type="ECO:0000256" key="5">
    <source>
        <dbReference type="ARBA" id="ARBA00022692"/>
    </source>
</evidence>
<feature type="transmembrane region" description="Helical" evidence="8">
    <location>
        <begin position="96"/>
        <end position="117"/>
    </location>
</feature>
<evidence type="ECO:0000256" key="1">
    <source>
        <dbReference type="ARBA" id="ARBA00004651"/>
    </source>
</evidence>
<evidence type="ECO:0000256" key="3">
    <source>
        <dbReference type="ARBA" id="ARBA00022448"/>
    </source>
</evidence>
<sequence>MYGQYFVLFAIMFTGWFLRRINFIDDKMDHSMNKLIVYFAYPCLIVHNIGNLQMTSRIIVDFLTAFGASLALFYIYALFCYFYVKVRKFPAEEAGVAEFSMASPNNGFMGFPVAMIFFGETGLLLMLAHNAAMNFYIFTYGTRALRRNSADKRRAASGGVFKAALRLLVNPNILALIIGFIASLLGGIIPEVVDEYLMYIGNISTPMAMIFIGSTLAGYRFGDIIKSRIAIESSIVKLFILPLLTILIIYFVPLAGITKSILVLGISFPTAATVSMLAEQEGQGAGTASRILFLSTVISIGTIPLIINVINMLF</sequence>
<keyword evidence="6 8" id="KW-1133">Transmembrane helix</keyword>
<reference evidence="9" key="1">
    <citation type="submission" date="2020-10" db="EMBL/GenBank/DDBJ databases">
        <authorList>
            <person name="Gilroy R."/>
        </authorList>
    </citation>
    <scope>NUCLEOTIDE SEQUENCE</scope>
    <source>
        <strain evidence="9">ChiHcec3-6078</strain>
    </source>
</reference>
<dbReference type="AlphaFoldDB" id="A0A9D1I1C3"/>
<dbReference type="EMBL" id="DVMP01000157">
    <property type="protein sequence ID" value="HIU26566.1"/>
    <property type="molecule type" value="Genomic_DNA"/>
</dbReference>
<feature type="transmembrane region" description="Helical" evidence="8">
    <location>
        <begin position="35"/>
        <end position="52"/>
    </location>
</feature>
<dbReference type="PANTHER" id="PTHR36838:SF1">
    <property type="entry name" value="SLR1864 PROTEIN"/>
    <property type="match status" value="1"/>
</dbReference>
<evidence type="ECO:0000256" key="2">
    <source>
        <dbReference type="ARBA" id="ARBA00010145"/>
    </source>
</evidence>
<feature type="transmembrane region" description="Helical" evidence="8">
    <location>
        <begin position="261"/>
        <end position="279"/>
    </location>
</feature>
<proteinExistence type="inferred from homology"/>
<keyword evidence="4" id="KW-1003">Cell membrane</keyword>
<feature type="transmembrane region" description="Helical" evidence="8">
    <location>
        <begin position="6"/>
        <end position="23"/>
    </location>
</feature>
<feature type="transmembrane region" description="Helical" evidence="8">
    <location>
        <begin position="123"/>
        <end position="142"/>
    </location>
</feature>
<protein>
    <submittedName>
        <fullName evidence="9">AEC family transporter</fullName>
    </submittedName>
</protein>
<gene>
    <name evidence="9" type="ORF">IAC50_08760</name>
</gene>
<keyword evidence="3" id="KW-0813">Transport</keyword>
<name>A0A9D1I1C3_9FIRM</name>
<evidence type="ECO:0000256" key="6">
    <source>
        <dbReference type="ARBA" id="ARBA00022989"/>
    </source>
</evidence>
<comment type="similarity">
    <text evidence="2">Belongs to the auxin efflux carrier (TC 2.A.69) family.</text>
</comment>
<evidence type="ECO:0000313" key="10">
    <source>
        <dbReference type="Proteomes" id="UP000824090"/>
    </source>
</evidence>
<dbReference type="GO" id="GO:0005886">
    <property type="term" value="C:plasma membrane"/>
    <property type="evidence" value="ECO:0007669"/>
    <property type="project" value="UniProtKB-SubCell"/>
</dbReference>
<dbReference type="PANTHER" id="PTHR36838">
    <property type="entry name" value="AUXIN EFFLUX CARRIER FAMILY PROTEIN"/>
    <property type="match status" value="1"/>
</dbReference>
<feature type="transmembrane region" description="Helical" evidence="8">
    <location>
        <begin position="234"/>
        <end position="255"/>
    </location>
</feature>
<evidence type="ECO:0000256" key="7">
    <source>
        <dbReference type="ARBA" id="ARBA00023136"/>
    </source>
</evidence>
<comment type="caution">
    <text evidence="9">The sequence shown here is derived from an EMBL/GenBank/DDBJ whole genome shotgun (WGS) entry which is preliminary data.</text>
</comment>
<reference evidence="9" key="2">
    <citation type="journal article" date="2021" name="PeerJ">
        <title>Extensive microbial diversity within the chicken gut microbiome revealed by metagenomics and culture.</title>
        <authorList>
            <person name="Gilroy R."/>
            <person name="Ravi A."/>
            <person name="Getino M."/>
            <person name="Pursley I."/>
            <person name="Horton D.L."/>
            <person name="Alikhan N.F."/>
            <person name="Baker D."/>
            <person name="Gharbi K."/>
            <person name="Hall N."/>
            <person name="Watson M."/>
            <person name="Adriaenssens E.M."/>
            <person name="Foster-Nyarko E."/>
            <person name="Jarju S."/>
            <person name="Secka A."/>
            <person name="Antonio M."/>
            <person name="Oren A."/>
            <person name="Chaudhuri R.R."/>
            <person name="La Ragione R."/>
            <person name="Hildebrand F."/>
            <person name="Pallen M.J."/>
        </authorList>
    </citation>
    <scope>NUCLEOTIDE SEQUENCE</scope>
    <source>
        <strain evidence="9">ChiHcec3-6078</strain>
    </source>
</reference>
<keyword evidence="5 8" id="KW-0812">Transmembrane</keyword>
<accession>A0A9D1I1C3</accession>